<dbReference type="RefSeq" id="WP_374343743.1">
    <property type="nucleotide sequence ID" value="NZ_JBHTLQ010000085.1"/>
</dbReference>
<keyword evidence="3" id="KW-1185">Reference proteome</keyword>
<dbReference type="PANTHER" id="PTHR37301:SF1">
    <property type="entry name" value="DNA-BINDING PROTEIN"/>
    <property type="match status" value="1"/>
</dbReference>
<dbReference type="InterPro" id="IPR001387">
    <property type="entry name" value="Cro/C1-type_HTH"/>
</dbReference>
<gene>
    <name evidence="2" type="ORF">ACFQ27_19860</name>
</gene>
<dbReference type="Gene3D" id="1.10.260.40">
    <property type="entry name" value="lambda repressor-like DNA-binding domains"/>
    <property type="match status" value="1"/>
</dbReference>
<comment type="caution">
    <text evidence="2">The sequence shown here is derived from an EMBL/GenBank/DDBJ whole genome shotgun (WGS) entry which is preliminary data.</text>
</comment>
<dbReference type="SMART" id="SM00530">
    <property type="entry name" value="HTH_XRE"/>
    <property type="match status" value="1"/>
</dbReference>
<evidence type="ECO:0000259" key="1">
    <source>
        <dbReference type="PROSITE" id="PS50943"/>
    </source>
</evidence>
<dbReference type="PANTHER" id="PTHR37301">
    <property type="entry name" value="DNA-BINDING PROTEIN-RELATED"/>
    <property type="match status" value="1"/>
</dbReference>
<dbReference type="PROSITE" id="PS50943">
    <property type="entry name" value="HTH_CROC1"/>
    <property type="match status" value="1"/>
</dbReference>
<proteinExistence type="predicted"/>
<organism evidence="2 3">
    <name type="scientific">Phenylobacterium conjunctum</name>
    <dbReference type="NCBI Taxonomy" id="1298959"/>
    <lineage>
        <taxon>Bacteria</taxon>
        <taxon>Pseudomonadati</taxon>
        <taxon>Pseudomonadota</taxon>
        <taxon>Alphaproteobacteria</taxon>
        <taxon>Caulobacterales</taxon>
        <taxon>Caulobacteraceae</taxon>
        <taxon>Phenylobacterium</taxon>
    </lineage>
</organism>
<dbReference type="EMBL" id="JBHTLQ010000085">
    <property type="protein sequence ID" value="MFD1192855.1"/>
    <property type="molecule type" value="Genomic_DNA"/>
</dbReference>
<evidence type="ECO:0000313" key="3">
    <source>
        <dbReference type="Proteomes" id="UP001597216"/>
    </source>
</evidence>
<dbReference type="Pfam" id="PF13443">
    <property type="entry name" value="HTH_26"/>
    <property type="match status" value="1"/>
</dbReference>
<sequence>MPIRVLLDRVLLERRMSLTELADRVGVTIANLSILKTGKARAVRFSTLAALCRELDCQPGDILLYEPGPGDDEPLIEDE</sequence>
<protein>
    <submittedName>
        <fullName evidence="2">Helix-turn-helix domain-containing protein</fullName>
    </submittedName>
</protein>
<feature type="domain" description="HTH cro/C1-type" evidence="1">
    <location>
        <begin position="7"/>
        <end position="62"/>
    </location>
</feature>
<dbReference type="SUPFAM" id="SSF47413">
    <property type="entry name" value="lambda repressor-like DNA-binding domains"/>
    <property type="match status" value="1"/>
</dbReference>
<evidence type="ECO:0000313" key="2">
    <source>
        <dbReference type="EMBL" id="MFD1192855.1"/>
    </source>
</evidence>
<name>A0ABW3T711_9CAUL</name>
<dbReference type="Proteomes" id="UP001597216">
    <property type="component" value="Unassembled WGS sequence"/>
</dbReference>
<accession>A0ABW3T711</accession>
<reference evidence="3" key="1">
    <citation type="journal article" date="2019" name="Int. J. Syst. Evol. Microbiol.">
        <title>The Global Catalogue of Microorganisms (GCM) 10K type strain sequencing project: providing services to taxonomists for standard genome sequencing and annotation.</title>
        <authorList>
            <consortium name="The Broad Institute Genomics Platform"/>
            <consortium name="The Broad Institute Genome Sequencing Center for Infectious Disease"/>
            <person name="Wu L."/>
            <person name="Ma J."/>
        </authorList>
    </citation>
    <scope>NUCLEOTIDE SEQUENCE [LARGE SCALE GENOMIC DNA]</scope>
    <source>
        <strain evidence="3">CCUG 55074</strain>
    </source>
</reference>
<dbReference type="CDD" id="cd00093">
    <property type="entry name" value="HTH_XRE"/>
    <property type="match status" value="1"/>
</dbReference>
<dbReference type="InterPro" id="IPR010982">
    <property type="entry name" value="Lambda_DNA-bd_dom_sf"/>
</dbReference>